<dbReference type="InterPro" id="IPR001867">
    <property type="entry name" value="OmpR/PhoB-type_DNA-bd"/>
</dbReference>
<keyword evidence="3" id="KW-0804">Transcription</keyword>
<evidence type="ECO:0000256" key="3">
    <source>
        <dbReference type="ARBA" id="ARBA00023163"/>
    </source>
</evidence>
<dbReference type="InterPro" id="IPR011006">
    <property type="entry name" value="CheY-like_superfamily"/>
</dbReference>
<proteinExistence type="predicted"/>
<keyword evidence="2 5" id="KW-0238">DNA-binding</keyword>
<dbReference type="Gene3D" id="1.10.10.10">
    <property type="entry name" value="Winged helix-like DNA-binding domain superfamily/Winged helix DNA-binding domain"/>
    <property type="match status" value="1"/>
</dbReference>
<dbReference type="AlphaFoldDB" id="A0A2I1M8N2"/>
<dbReference type="GO" id="GO:0006355">
    <property type="term" value="P:regulation of DNA-templated transcription"/>
    <property type="evidence" value="ECO:0007669"/>
    <property type="project" value="InterPro"/>
</dbReference>
<dbReference type="SMART" id="SM00862">
    <property type="entry name" value="Trans_reg_C"/>
    <property type="match status" value="1"/>
</dbReference>
<dbReference type="Proteomes" id="UP000234335">
    <property type="component" value="Unassembled WGS sequence"/>
</dbReference>
<dbReference type="InterPro" id="IPR039420">
    <property type="entry name" value="WalR-like"/>
</dbReference>
<accession>A0A2I1M8N2</accession>
<dbReference type="CDD" id="cd00383">
    <property type="entry name" value="trans_reg_C"/>
    <property type="match status" value="1"/>
</dbReference>
<dbReference type="SUPFAM" id="SSF52172">
    <property type="entry name" value="CheY-like"/>
    <property type="match status" value="1"/>
</dbReference>
<evidence type="ECO:0000259" key="7">
    <source>
        <dbReference type="PROSITE" id="PS51755"/>
    </source>
</evidence>
<dbReference type="Pfam" id="PF00486">
    <property type="entry name" value="Trans_reg_C"/>
    <property type="match status" value="1"/>
</dbReference>
<reference evidence="8 9" key="1">
    <citation type="submission" date="2017-12" db="EMBL/GenBank/DDBJ databases">
        <title>Phylogenetic diversity of female urinary microbiome.</title>
        <authorList>
            <person name="Thomas-White K."/>
            <person name="Wolfe A.J."/>
        </authorList>
    </citation>
    <scope>NUCLEOTIDE SEQUENCE [LARGE SCALE GENOMIC DNA]</scope>
    <source>
        <strain evidence="8 9">UMB0119</strain>
    </source>
</reference>
<dbReference type="Pfam" id="PF00072">
    <property type="entry name" value="Response_reg"/>
    <property type="match status" value="1"/>
</dbReference>
<dbReference type="PANTHER" id="PTHR48111:SF43">
    <property type="entry name" value="STAGE 0 SPORULATION PROTEIN A HOMOLOG"/>
    <property type="match status" value="1"/>
</dbReference>
<name>A0A2I1M8N2_9FIRM</name>
<evidence type="ECO:0000313" key="9">
    <source>
        <dbReference type="Proteomes" id="UP000234335"/>
    </source>
</evidence>
<protein>
    <submittedName>
        <fullName evidence="8">DNA-binding response regulator</fullName>
    </submittedName>
</protein>
<feature type="modified residue" description="4-aspartylphosphate" evidence="4">
    <location>
        <position position="52"/>
    </location>
</feature>
<feature type="domain" description="OmpR/PhoB-type" evidence="7">
    <location>
        <begin position="123"/>
        <end position="220"/>
    </location>
</feature>
<dbReference type="GO" id="GO:0032993">
    <property type="term" value="C:protein-DNA complex"/>
    <property type="evidence" value="ECO:0007669"/>
    <property type="project" value="TreeGrafter"/>
</dbReference>
<feature type="DNA-binding region" description="OmpR/PhoB-type" evidence="5">
    <location>
        <begin position="123"/>
        <end position="220"/>
    </location>
</feature>
<evidence type="ECO:0000313" key="8">
    <source>
        <dbReference type="EMBL" id="PKZ16457.1"/>
    </source>
</evidence>
<evidence type="ECO:0000256" key="2">
    <source>
        <dbReference type="ARBA" id="ARBA00023125"/>
    </source>
</evidence>
<dbReference type="GO" id="GO:0000156">
    <property type="term" value="F:phosphorelay response regulator activity"/>
    <property type="evidence" value="ECO:0007669"/>
    <property type="project" value="TreeGrafter"/>
</dbReference>
<evidence type="ECO:0000256" key="1">
    <source>
        <dbReference type="ARBA" id="ARBA00023015"/>
    </source>
</evidence>
<evidence type="ECO:0000256" key="5">
    <source>
        <dbReference type="PROSITE-ProRule" id="PRU01091"/>
    </source>
</evidence>
<dbReference type="InterPro" id="IPR001789">
    <property type="entry name" value="Sig_transdc_resp-reg_receiver"/>
</dbReference>
<feature type="domain" description="Response regulatory" evidence="6">
    <location>
        <begin position="3"/>
        <end position="116"/>
    </location>
</feature>
<dbReference type="InterPro" id="IPR036388">
    <property type="entry name" value="WH-like_DNA-bd_sf"/>
</dbReference>
<evidence type="ECO:0000256" key="4">
    <source>
        <dbReference type="PROSITE-ProRule" id="PRU00169"/>
    </source>
</evidence>
<keyword evidence="9" id="KW-1185">Reference proteome</keyword>
<gene>
    <name evidence="8" type="ORF">CYJ34_06475</name>
</gene>
<dbReference type="GO" id="GO:0000976">
    <property type="term" value="F:transcription cis-regulatory region binding"/>
    <property type="evidence" value="ECO:0007669"/>
    <property type="project" value="TreeGrafter"/>
</dbReference>
<dbReference type="PROSITE" id="PS51755">
    <property type="entry name" value="OMPR_PHOB"/>
    <property type="match status" value="1"/>
</dbReference>
<dbReference type="PROSITE" id="PS50110">
    <property type="entry name" value="RESPONSE_REGULATORY"/>
    <property type="match status" value="1"/>
</dbReference>
<keyword evidence="4" id="KW-0597">Phosphoprotein</keyword>
<dbReference type="SMART" id="SM00448">
    <property type="entry name" value="REC"/>
    <property type="match status" value="1"/>
</dbReference>
<comment type="caution">
    <text evidence="8">The sequence shown here is derived from an EMBL/GenBank/DDBJ whole genome shotgun (WGS) entry which is preliminary data.</text>
</comment>
<sequence>MKKIIIIEDDKILAEELKNLFISRDFDAVIFNDFDQSLDISYFKNFNLIILDINLPNYSGYEILTSIKDKLTTPVLILTSRNTLEDELQSFDLGADEFLTKPVSANRLIARSKKLLNIYENFSDEIRLNNIVLETSTNKLTYKNTFVILAQNEGELLASLMKAYPNAISKDELLKQTWNTEYIDENILHVNINRLRKKLKSLGLDNFIVNVRSVGYKINIEEV</sequence>
<dbReference type="PANTHER" id="PTHR48111">
    <property type="entry name" value="REGULATOR OF RPOS"/>
    <property type="match status" value="1"/>
</dbReference>
<dbReference type="GO" id="GO:0005829">
    <property type="term" value="C:cytosol"/>
    <property type="evidence" value="ECO:0007669"/>
    <property type="project" value="TreeGrafter"/>
</dbReference>
<evidence type="ECO:0000259" key="6">
    <source>
        <dbReference type="PROSITE" id="PS50110"/>
    </source>
</evidence>
<keyword evidence="1" id="KW-0805">Transcription regulation</keyword>
<dbReference type="Gene3D" id="3.40.50.2300">
    <property type="match status" value="1"/>
</dbReference>
<organism evidence="8 9">
    <name type="scientific">Anaerococcus octavius</name>
    <dbReference type="NCBI Taxonomy" id="54007"/>
    <lineage>
        <taxon>Bacteria</taxon>
        <taxon>Bacillati</taxon>
        <taxon>Bacillota</taxon>
        <taxon>Tissierellia</taxon>
        <taxon>Tissierellales</taxon>
        <taxon>Peptoniphilaceae</taxon>
        <taxon>Anaerococcus</taxon>
    </lineage>
</organism>
<dbReference type="RefSeq" id="WP_101540480.1">
    <property type="nucleotide sequence ID" value="NZ_JBHWQV010000036.1"/>
</dbReference>
<dbReference type="EMBL" id="PKGS01000004">
    <property type="protein sequence ID" value="PKZ16457.1"/>
    <property type="molecule type" value="Genomic_DNA"/>
</dbReference>